<feature type="region of interest" description="Disordered" evidence="1">
    <location>
        <begin position="280"/>
        <end position="309"/>
    </location>
</feature>
<proteinExistence type="predicted"/>
<accession>K9UCM5</accession>
<dbReference type="STRING" id="1173020.Cha6605_1408"/>
<evidence type="ECO:0000313" key="2">
    <source>
        <dbReference type="EMBL" id="AFY92585.1"/>
    </source>
</evidence>
<dbReference type="Proteomes" id="UP000010366">
    <property type="component" value="Chromosome"/>
</dbReference>
<feature type="region of interest" description="Disordered" evidence="1">
    <location>
        <begin position="372"/>
        <end position="402"/>
    </location>
</feature>
<organism evidence="2 3">
    <name type="scientific">Chamaesiphon minutus (strain ATCC 27169 / PCC 6605)</name>
    <dbReference type="NCBI Taxonomy" id="1173020"/>
    <lineage>
        <taxon>Bacteria</taxon>
        <taxon>Bacillati</taxon>
        <taxon>Cyanobacteriota</taxon>
        <taxon>Cyanophyceae</taxon>
        <taxon>Gomontiellales</taxon>
        <taxon>Chamaesiphonaceae</taxon>
        <taxon>Chamaesiphon</taxon>
    </lineage>
</organism>
<feature type="region of interest" description="Disordered" evidence="1">
    <location>
        <begin position="34"/>
        <end position="91"/>
    </location>
</feature>
<feature type="region of interest" description="Disordered" evidence="1">
    <location>
        <begin position="437"/>
        <end position="562"/>
    </location>
</feature>
<dbReference type="AlphaFoldDB" id="K9UCM5"/>
<protein>
    <recommendedName>
        <fullName evidence="4">DUF3945 domain-containing protein</fullName>
    </recommendedName>
</protein>
<name>K9UCM5_CHAP6</name>
<feature type="compositionally biased region" description="Basic and acidic residues" evidence="1">
    <location>
        <begin position="387"/>
        <end position="402"/>
    </location>
</feature>
<dbReference type="OrthoDB" id="580677at2"/>
<dbReference type="KEGG" id="cmp:Cha6605_1408"/>
<reference evidence="2 3" key="1">
    <citation type="submission" date="2012-05" db="EMBL/GenBank/DDBJ databases">
        <title>Finished chromosome of genome of Chamaesiphon sp. PCC 6605.</title>
        <authorList>
            <consortium name="US DOE Joint Genome Institute"/>
            <person name="Gugger M."/>
            <person name="Coursin T."/>
            <person name="Rippka R."/>
            <person name="Tandeau De Marsac N."/>
            <person name="Huntemann M."/>
            <person name="Wei C.-L."/>
            <person name="Han J."/>
            <person name="Detter J.C."/>
            <person name="Han C."/>
            <person name="Tapia R."/>
            <person name="Chen A."/>
            <person name="Kyrpides N."/>
            <person name="Mavromatis K."/>
            <person name="Markowitz V."/>
            <person name="Szeto E."/>
            <person name="Ivanova N."/>
            <person name="Pagani I."/>
            <person name="Pati A."/>
            <person name="Goodwin L."/>
            <person name="Nordberg H.P."/>
            <person name="Cantor M.N."/>
            <person name="Hua S.X."/>
            <person name="Woyke T."/>
            <person name="Kerfeld C.A."/>
        </authorList>
    </citation>
    <scope>NUCLEOTIDE SEQUENCE [LARGE SCALE GENOMIC DNA]</scope>
    <source>
        <strain evidence="3">ATCC 27169 / PCC 6605</strain>
    </source>
</reference>
<feature type="compositionally biased region" description="Polar residues" evidence="1">
    <location>
        <begin position="444"/>
        <end position="465"/>
    </location>
</feature>
<keyword evidence="3" id="KW-1185">Reference proteome</keyword>
<evidence type="ECO:0008006" key="4">
    <source>
        <dbReference type="Google" id="ProtNLM"/>
    </source>
</evidence>
<evidence type="ECO:0000256" key="1">
    <source>
        <dbReference type="SAM" id="MobiDB-lite"/>
    </source>
</evidence>
<dbReference type="HOGENOM" id="CLU_484591_0_0_3"/>
<feature type="compositionally biased region" description="Polar residues" evidence="1">
    <location>
        <begin position="82"/>
        <end position="91"/>
    </location>
</feature>
<sequence>MQEIHSQSERLSQQLNEVGSKALANMMAALVKLSNREQNKSKSLQVTREAPDVESVKVSRTNSPEATMDSGFKVTRKDANNPDLSPKQQAEQSIERLNSLLPDRKYFQRDLDVNGTKYNFEKYRGGAISIQSQDSKLYAKSGKIRFQGDESKLIKDLPEIVARVDRELDLERPKQINNRTEVLYGYDSNNNFIEKTLSQKDAQAILDLMNGKEGTTIKGGENLLIEYGGKKLFETDAQGVVIYSAYDRDPELLSSIKLKDEKGLTDLTNYAKRMAATPDVEAKVSKTDPKSELVPEPPQEVSKVSPQSPIGKTLDLAELTTDVDPKQASSVVYDRVLKSEFDRVKPKSYKSINIEGTTFKLNRQTTKGTRSIFVTPSEGNKPVQIGELDRDGNFKPDSKFNDPDVTKALDRVLAARGIDPRSVKAAQQLELAARSRSVAFGESQDPQYLPLTQENAPNPTPTIGNSPELATAGNALGVNTPKPKPKNRNNTSELATAGNAPDVSTSNSNPNIGNDSPELASTPANSLGVNVPTRGEKEAVQVPTSGGTPERSRPEPEVSQSR</sequence>
<gene>
    <name evidence="2" type="ORF">Cha6605_1408</name>
</gene>
<feature type="compositionally biased region" description="Polar residues" evidence="1">
    <location>
        <begin position="502"/>
        <end position="514"/>
    </location>
</feature>
<dbReference type="RefSeq" id="WP_015158766.1">
    <property type="nucleotide sequence ID" value="NC_019697.1"/>
</dbReference>
<dbReference type="EMBL" id="CP003600">
    <property type="protein sequence ID" value="AFY92585.1"/>
    <property type="molecule type" value="Genomic_DNA"/>
</dbReference>
<evidence type="ECO:0000313" key="3">
    <source>
        <dbReference type="Proteomes" id="UP000010366"/>
    </source>
</evidence>
<feature type="compositionally biased region" description="Basic and acidic residues" evidence="1">
    <location>
        <begin position="280"/>
        <end position="293"/>
    </location>
</feature>